<dbReference type="SUPFAM" id="SSF50475">
    <property type="entry name" value="FMN-binding split barrel"/>
    <property type="match status" value="1"/>
</dbReference>
<dbReference type="RefSeq" id="WP_112837446.1">
    <property type="nucleotide sequence ID" value="NZ_AP018946.1"/>
</dbReference>
<dbReference type="Gene3D" id="2.30.110.10">
    <property type="entry name" value="Electron Transport, Fmn-binding Protein, Chain A"/>
    <property type="match status" value="1"/>
</dbReference>
<dbReference type="EMBL" id="UGUA01000002">
    <property type="protein sequence ID" value="SUC37042.1"/>
    <property type="molecule type" value="Genomic_DNA"/>
</dbReference>
<proteinExistence type="inferred from homology"/>
<sequence length="145" mass="16651">MTSENTLQHIRRYIARQHVFSLFTSHQNDMWSASCYYAFDRPNMRLILMTSPDSQHGQLMLANPHVAGTITAQTKQVSKIQGIQFIGEISQLEGSEDSAMRAFYCQRFPVALEAKLPMWQLQLQTIKMVDNTLGFGTKLHWSREA</sequence>
<dbReference type="PIRSF" id="PIRSF009554">
    <property type="entry name" value="UCP009554"/>
    <property type="match status" value="1"/>
</dbReference>
<organism evidence="2 3">
    <name type="scientific">Providencia rustigianii</name>
    <dbReference type="NCBI Taxonomy" id="158850"/>
    <lineage>
        <taxon>Bacteria</taxon>
        <taxon>Pseudomonadati</taxon>
        <taxon>Pseudomonadota</taxon>
        <taxon>Gammaproteobacteria</taxon>
        <taxon>Enterobacterales</taxon>
        <taxon>Morganellaceae</taxon>
        <taxon>Providencia</taxon>
    </lineage>
</organism>
<evidence type="ECO:0000313" key="2">
    <source>
        <dbReference type="EMBL" id="SUC37042.1"/>
    </source>
</evidence>
<dbReference type="HAMAP" id="MF_00764">
    <property type="entry name" value="UPF0306"/>
    <property type="match status" value="1"/>
</dbReference>
<dbReference type="InterPro" id="IPR011194">
    <property type="entry name" value="UPF0306"/>
</dbReference>
<dbReference type="AlphaFoldDB" id="A0A379G815"/>
<comment type="similarity">
    <text evidence="1">Belongs to the UPF0306 family.</text>
</comment>
<gene>
    <name evidence="2" type="ORF">NCTC12026_03488</name>
</gene>
<dbReference type="InterPro" id="IPR012349">
    <property type="entry name" value="Split_barrel_FMN-bd"/>
</dbReference>
<reference evidence="2 3" key="1">
    <citation type="submission" date="2018-06" db="EMBL/GenBank/DDBJ databases">
        <authorList>
            <consortium name="Pathogen Informatics"/>
            <person name="Doyle S."/>
        </authorList>
    </citation>
    <scope>NUCLEOTIDE SEQUENCE [LARGE SCALE GENOMIC DNA]</scope>
    <source>
        <strain evidence="2 3">NCTC12026</strain>
    </source>
</reference>
<protein>
    <recommendedName>
        <fullName evidence="1">UPF0306 protein NCTC12026_03488</fullName>
    </recommendedName>
</protein>
<dbReference type="Proteomes" id="UP000255129">
    <property type="component" value="Unassembled WGS sequence"/>
</dbReference>
<evidence type="ECO:0000313" key="3">
    <source>
        <dbReference type="Proteomes" id="UP000255129"/>
    </source>
</evidence>
<dbReference type="OrthoDB" id="8447155at2"/>
<accession>A0A379G815</accession>
<dbReference type="NCBIfam" id="NF002900">
    <property type="entry name" value="PRK03467.1"/>
    <property type="match status" value="1"/>
</dbReference>
<name>A0A379G815_9GAMM</name>
<evidence type="ECO:0000256" key="1">
    <source>
        <dbReference type="HAMAP-Rule" id="MF_00764"/>
    </source>
</evidence>